<protein>
    <recommendedName>
        <fullName evidence="2">NADP-dependent oxidoreductase domain-containing protein</fullName>
    </recommendedName>
</protein>
<organism evidence="3 4">
    <name type="scientific">Chaetoceros tenuissimus</name>
    <dbReference type="NCBI Taxonomy" id="426638"/>
    <lineage>
        <taxon>Eukaryota</taxon>
        <taxon>Sar</taxon>
        <taxon>Stramenopiles</taxon>
        <taxon>Ochrophyta</taxon>
        <taxon>Bacillariophyta</taxon>
        <taxon>Coscinodiscophyceae</taxon>
        <taxon>Chaetocerotophycidae</taxon>
        <taxon>Chaetocerotales</taxon>
        <taxon>Chaetocerotaceae</taxon>
        <taxon>Chaetoceros</taxon>
    </lineage>
</organism>
<dbReference type="EMBL" id="BLLK01000038">
    <property type="protein sequence ID" value="GFH50123.1"/>
    <property type="molecule type" value="Genomic_DNA"/>
</dbReference>
<dbReference type="InterPro" id="IPR020471">
    <property type="entry name" value="AKR"/>
</dbReference>
<proteinExistence type="predicted"/>
<name>A0AAD3CQ65_9STRA</name>
<accession>A0AAD3CQ65</accession>
<dbReference type="Proteomes" id="UP001054902">
    <property type="component" value="Unassembled WGS sequence"/>
</dbReference>
<dbReference type="SUPFAM" id="SSF51430">
    <property type="entry name" value="NAD(P)-linked oxidoreductase"/>
    <property type="match status" value="1"/>
</dbReference>
<comment type="caution">
    <text evidence="3">The sequence shown here is derived from an EMBL/GenBank/DDBJ whole genome shotgun (WGS) entry which is preliminary data.</text>
</comment>
<evidence type="ECO:0000313" key="3">
    <source>
        <dbReference type="EMBL" id="GFH50123.1"/>
    </source>
</evidence>
<gene>
    <name evidence="3" type="ORF">CTEN210_06599</name>
</gene>
<feature type="signal peptide" evidence="1">
    <location>
        <begin position="1"/>
        <end position="23"/>
    </location>
</feature>
<feature type="domain" description="NADP-dependent oxidoreductase" evidence="2">
    <location>
        <begin position="62"/>
        <end position="361"/>
    </location>
</feature>
<dbReference type="InterPro" id="IPR023210">
    <property type="entry name" value="NADP_OxRdtase_dom"/>
</dbReference>
<dbReference type="InterPro" id="IPR036812">
    <property type="entry name" value="NAD(P)_OxRdtase_dom_sf"/>
</dbReference>
<dbReference type="CDD" id="cd19071">
    <property type="entry name" value="AKR_AKR1-5-like"/>
    <property type="match status" value="1"/>
</dbReference>
<keyword evidence="1" id="KW-0732">Signal</keyword>
<dbReference type="PANTHER" id="PTHR43827:SF8">
    <property type="entry name" value="ALDO_KETO REDUCTASE FAMILY PROTEIN"/>
    <property type="match status" value="1"/>
</dbReference>
<dbReference type="AlphaFoldDB" id="A0AAD3CQ65"/>
<reference evidence="3 4" key="1">
    <citation type="journal article" date="2021" name="Sci. Rep.">
        <title>The genome of the diatom Chaetoceros tenuissimus carries an ancient integrated fragment of an extant virus.</title>
        <authorList>
            <person name="Hongo Y."/>
            <person name="Kimura K."/>
            <person name="Takaki Y."/>
            <person name="Yoshida Y."/>
            <person name="Baba S."/>
            <person name="Kobayashi G."/>
            <person name="Nagasaki K."/>
            <person name="Hano T."/>
            <person name="Tomaru Y."/>
        </authorList>
    </citation>
    <scope>NUCLEOTIDE SEQUENCE [LARGE SCALE GENOMIC DNA]</scope>
    <source>
        <strain evidence="3 4">NIES-3715</strain>
    </source>
</reference>
<evidence type="ECO:0000256" key="1">
    <source>
        <dbReference type="SAM" id="SignalP"/>
    </source>
</evidence>
<feature type="chain" id="PRO_5041986810" description="NADP-dependent oxidoreductase domain-containing protein" evidence="1">
    <location>
        <begin position="24"/>
        <end position="451"/>
    </location>
</feature>
<evidence type="ECO:0000259" key="2">
    <source>
        <dbReference type="Pfam" id="PF00248"/>
    </source>
</evidence>
<sequence>MNIYKLCICIVFSALLSSCQVSAKIRGREDEKQRKTQTKILSNGSILPLVGVGVGNLAHDQIPSTVENFIQKGGRLIDTARASRNEHIISKAIGQASSSASGDRVIHVVTKVWYTHLGYERTKYSIEESLKDLSVGNQDMDVQVHLLLHWPRCNDEIEWMNCKQEEEQLSPSIKSLGPPPHLNYNAWKESWKAMEEAYEKSQELKRSEKGKMKQVLIESIGVSNFEMEDMRALLSESSIKPHLYQGNVWKVVHDPKLMDLLERYNVTFQAYNVMNGVIGQHDSAPNAYTILSSIGGTLMQMDTTIKRKITASMVVNAWLVQQGISIIPRASSSHHKDENLPSSIEIVPQLNEEQNQQIVKAVSALMRGQDVTVSATFQNDSQRHVQLHWIDGRNGEEFPVTEMVAPNSKASIQSHPGHKFVAYDGKKIFRQEFTVTASYGKEQHFTVQEEL</sequence>
<dbReference type="PANTHER" id="PTHR43827">
    <property type="entry name" value="2,5-DIKETO-D-GLUCONIC ACID REDUCTASE"/>
    <property type="match status" value="1"/>
</dbReference>
<dbReference type="Gene3D" id="2.60.40.780">
    <property type="entry name" value="von Hippel-Lindau disease tumour suppressor, beta domain"/>
    <property type="match status" value="1"/>
</dbReference>
<keyword evidence="4" id="KW-1185">Reference proteome</keyword>
<dbReference type="PROSITE" id="PS51257">
    <property type="entry name" value="PROKAR_LIPOPROTEIN"/>
    <property type="match status" value="1"/>
</dbReference>
<evidence type="ECO:0000313" key="4">
    <source>
        <dbReference type="Proteomes" id="UP001054902"/>
    </source>
</evidence>
<dbReference type="InterPro" id="IPR037140">
    <property type="entry name" value="VHL_beta_dom_sf"/>
</dbReference>
<dbReference type="GO" id="GO:0016491">
    <property type="term" value="F:oxidoreductase activity"/>
    <property type="evidence" value="ECO:0007669"/>
    <property type="project" value="InterPro"/>
</dbReference>
<dbReference type="Gene3D" id="3.20.20.100">
    <property type="entry name" value="NADP-dependent oxidoreductase domain"/>
    <property type="match status" value="1"/>
</dbReference>
<dbReference type="Pfam" id="PF00248">
    <property type="entry name" value="Aldo_ket_red"/>
    <property type="match status" value="1"/>
</dbReference>